<evidence type="ECO:0000256" key="4">
    <source>
        <dbReference type="ARBA" id="ARBA00022679"/>
    </source>
</evidence>
<feature type="binding site" description="in other chain" evidence="10">
    <location>
        <begin position="241"/>
        <end position="242"/>
    </location>
    <ligand>
        <name>ATP</name>
        <dbReference type="ChEBI" id="CHEBI:30616"/>
        <note>ligand shared between two neighboring subunits</note>
    </ligand>
</feature>
<gene>
    <name evidence="10" type="primary">metK</name>
    <name evidence="16" type="ORF">SAMN02745218_00876</name>
</gene>
<feature type="domain" description="S-adenosylmethionine synthetase central" evidence="14">
    <location>
        <begin position="126"/>
        <end position="242"/>
    </location>
</feature>
<feature type="binding site" description="in other chain" evidence="10">
    <location>
        <position position="15"/>
    </location>
    <ligand>
        <name>ATP</name>
        <dbReference type="ChEBI" id="CHEBI:30616"/>
        <note>ligand shared between two neighboring subunits</note>
    </ligand>
</feature>
<feature type="binding site" description="in other chain" evidence="10">
    <location>
        <begin position="256"/>
        <end position="257"/>
    </location>
    <ligand>
        <name>ATP</name>
        <dbReference type="ChEBI" id="CHEBI:30616"/>
        <note>ligand shared between two neighboring subunits</note>
    </ligand>
</feature>
<comment type="subcellular location">
    <subcellularLocation>
        <location evidence="10 11">Cytoplasm</location>
    </subcellularLocation>
</comment>
<protein>
    <recommendedName>
        <fullName evidence="10">S-adenosylmethionine synthase</fullName>
        <shortName evidence="10">AdoMet synthase</shortName>
        <ecNumber evidence="10">2.5.1.6</ecNumber>
    </recommendedName>
    <alternativeName>
        <fullName evidence="10">MAT</fullName>
    </alternativeName>
    <alternativeName>
        <fullName evidence="10">Methionine adenosyltransferase</fullName>
    </alternativeName>
</protein>
<dbReference type="HAMAP" id="MF_00086">
    <property type="entry name" value="S_AdoMet_synth1"/>
    <property type="match status" value="1"/>
</dbReference>
<evidence type="ECO:0000259" key="14">
    <source>
        <dbReference type="Pfam" id="PF02772"/>
    </source>
</evidence>
<dbReference type="EMBL" id="FQUW01000009">
    <property type="protein sequence ID" value="SHE82778.1"/>
    <property type="molecule type" value="Genomic_DNA"/>
</dbReference>
<dbReference type="SUPFAM" id="SSF55973">
    <property type="entry name" value="S-adenosylmethionine synthetase"/>
    <property type="match status" value="3"/>
</dbReference>
<feature type="binding site" description="in other chain" evidence="10">
    <location>
        <position position="99"/>
    </location>
    <ligand>
        <name>L-methionine</name>
        <dbReference type="ChEBI" id="CHEBI:57844"/>
        <note>ligand shared between two neighboring subunits</note>
    </ligand>
</feature>
<accession>A0A1M4WNJ2</accession>
<feature type="binding site" description="in other chain" evidence="10">
    <location>
        <begin position="175"/>
        <end position="177"/>
    </location>
    <ligand>
        <name>ATP</name>
        <dbReference type="ChEBI" id="CHEBI:30616"/>
        <note>ligand shared between two neighboring subunits</note>
    </ligand>
</feature>
<dbReference type="AlphaFoldDB" id="A0A1M4WNJ2"/>
<dbReference type="RefSeq" id="WP_242655838.1">
    <property type="nucleotide sequence ID" value="NZ_FQUW01000009.1"/>
</dbReference>
<comment type="subunit">
    <text evidence="10">Homotetramer; dimer of dimers.</text>
</comment>
<evidence type="ECO:0000256" key="2">
    <source>
        <dbReference type="ARBA" id="ARBA00009685"/>
    </source>
</evidence>
<comment type="pathway">
    <text evidence="1 10">Amino-acid biosynthesis; S-adenosyl-L-methionine biosynthesis; S-adenosyl-L-methionine from L-methionine: step 1/1.</text>
</comment>
<dbReference type="InterPro" id="IPR022628">
    <property type="entry name" value="S-AdoMet_synt_N"/>
</dbReference>
<dbReference type="GO" id="GO:0005737">
    <property type="term" value="C:cytoplasm"/>
    <property type="evidence" value="ECO:0007669"/>
    <property type="project" value="UniProtKB-SubCell"/>
</dbReference>
<dbReference type="InterPro" id="IPR022629">
    <property type="entry name" value="S-AdoMet_synt_central"/>
</dbReference>
<dbReference type="PANTHER" id="PTHR11964">
    <property type="entry name" value="S-ADENOSYLMETHIONINE SYNTHETASE"/>
    <property type="match status" value="1"/>
</dbReference>
<evidence type="ECO:0000256" key="5">
    <source>
        <dbReference type="ARBA" id="ARBA00022723"/>
    </source>
</evidence>
<feature type="region of interest" description="Flexible loop" evidence="10">
    <location>
        <begin position="99"/>
        <end position="109"/>
    </location>
</feature>
<evidence type="ECO:0000256" key="1">
    <source>
        <dbReference type="ARBA" id="ARBA00005224"/>
    </source>
</evidence>
<evidence type="ECO:0000256" key="10">
    <source>
        <dbReference type="HAMAP-Rule" id="MF_00086"/>
    </source>
</evidence>
<feature type="binding site" evidence="10">
    <location>
        <position position="250"/>
    </location>
    <ligand>
        <name>ATP</name>
        <dbReference type="ChEBI" id="CHEBI:30616"/>
        <note>ligand shared between two neighboring subunits</note>
    </ligand>
</feature>
<keyword evidence="7 10" id="KW-0067">ATP-binding</keyword>
<dbReference type="GO" id="GO:0006556">
    <property type="term" value="P:S-adenosylmethionine biosynthetic process"/>
    <property type="evidence" value="ECO:0007669"/>
    <property type="project" value="UniProtKB-UniRule"/>
</dbReference>
<proteinExistence type="inferred from homology"/>
<comment type="similarity">
    <text evidence="2 10 12">Belongs to the AdoMet synthase family.</text>
</comment>
<comment type="cofactor">
    <cofactor evidence="10">
        <name>Mg(2+)</name>
        <dbReference type="ChEBI" id="CHEBI:18420"/>
    </cofactor>
    <text evidence="10">Binds 2 divalent ions per subunit.</text>
</comment>
<evidence type="ECO:0000259" key="13">
    <source>
        <dbReference type="Pfam" id="PF00438"/>
    </source>
</evidence>
<feature type="binding site" evidence="10">
    <location>
        <position position="43"/>
    </location>
    <ligand>
        <name>K(+)</name>
        <dbReference type="ChEBI" id="CHEBI:29103"/>
    </ligand>
</feature>
<keyword evidence="4 10" id="KW-0808">Transferase</keyword>
<organism evidence="16 17">
    <name type="scientific">Desulfofundulus australicus DSM 11792</name>
    <dbReference type="NCBI Taxonomy" id="1121425"/>
    <lineage>
        <taxon>Bacteria</taxon>
        <taxon>Bacillati</taxon>
        <taxon>Bacillota</taxon>
        <taxon>Clostridia</taxon>
        <taxon>Eubacteriales</taxon>
        <taxon>Peptococcaceae</taxon>
        <taxon>Desulfofundulus</taxon>
    </lineage>
</organism>
<evidence type="ECO:0000256" key="8">
    <source>
        <dbReference type="ARBA" id="ARBA00022842"/>
    </source>
</evidence>
<dbReference type="InterPro" id="IPR002133">
    <property type="entry name" value="S-AdoMet_synthetase"/>
</dbReference>
<dbReference type="Proteomes" id="UP000184196">
    <property type="component" value="Unassembled WGS sequence"/>
</dbReference>
<evidence type="ECO:0000256" key="3">
    <source>
        <dbReference type="ARBA" id="ARBA00022563"/>
    </source>
</evidence>
<dbReference type="Pfam" id="PF02773">
    <property type="entry name" value="S-AdoMet_synt_C"/>
    <property type="match status" value="1"/>
</dbReference>
<evidence type="ECO:0000313" key="17">
    <source>
        <dbReference type="Proteomes" id="UP000184196"/>
    </source>
</evidence>
<comment type="cofactor">
    <cofactor evidence="10">
        <name>K(+)</name>
        <dbReference type="ChEBI" id="CHEBI:29103"/>
    </cofactor>
    <text evidence="10">Binds 1 potassium ion per subunit.</text>
</comment>
<dbReference type="InterPro" id="IPR022631">
    <property type="entry name" value="ADOMET_SYNTHASE_CS"/>
</dbReference>
<dbReference type="FunFam" id="3.30.300.10:FF:000004">
    <property type="entry name" value="S-adenosylmethionine synthase"/>
    <property type="match status" value="1"/>
</dbReference>
<dbReference type="PROSITE" id="PS00377">
    <property type="entry name" value="ADOMET_SYNTHASE_2"/>
    <property type="match status" value="1"/>
</dbReference>
<keyword evidence="3 10" id="KW-0554">One-carbon metabolism</keyword>
<feature type="binding site" evidence="10">
    <location>
        <position position="17"/>
    </location>
    <ligand>
        <name>Mg(2+)</name>
        <dbReference type="ChEBI" id="CHEBI:18420"/>
    </ligand>
</feature>
<evidence type="ECO:0000256" key="7">
    <source>
        <dbReference type="ARBA" id="ARBA00022840"/>
    </source>
</evidence>
<dbReference type="GO" id="GO:0000287">
    <property type="term" value="F:magnesium ion binding"/>
    <property type="evidence" value="ECO:0007669"/>
    <property type="project" value="UniProtKB-UniRule"/>
</dbReference>
<feature type="binding site" description="in other chain" evidence="10">
    <location>
        <position position="56"/>
    </location>
    <ligand>
        <name>L-methionine</name>
        <dbReference type="ChEBI" id="CHEBI:57844"/>
        <note>ligand shared between two neighboring subunits</note>
    </ligand>
</feature>
<dbReference type="PIRSF" id="PIRSF000497">
    <property type="entry name" value="MAT"/>
    <property type="match status" value="1"/>
</dbReference>
<feature type="domain" description="S-adenosylmethionine synthetase C-terminal" evidence="15">
    <location>
        <begin position="244"/>
        <end position="383"/>
    </location>
</feature>
<feature type="binding site" evidence="10">
    <location>
        <position position="277"/>
    </location>
    <ligand>
        <name>ATP</name>
        <dbReference type="ChEBI" id="CHEBI:30616"/>
        <note>ligand shared between two neighboring subunits</note>
    </ligand>
</feature>
<dbReference type="InterPro" id="IPR022630">
    <property type="entry name" value="S-AdoMet_synt_C"/>
</dbReference>
<dbReference type="PROSITE" id="PS00376">
    <property type="entry name" value="ADOMET_SYNTHASE_1"/>
    <property type="match status" value="1"/>
</dbReference>
<keyword evidence="8 10" id="KW-0460">Magnesium</keyword>
<evidence type="ECO:0000313" key="16">
    <source>
        <dbReference type="EMBL" id="SHE82778.1"/>
    </source>
</evidence>
<feature type="binding site" evidence="10">
    <location>
        <position position="250"/>
    </location>
    <ligand>
        <name>L-methionine</name>
        <dbReference type="ChEBI" id="CHEBI:57844"/>
        <note>ligand shared between two neighboring subunits</note>
    </ligand>
</feature>
<name>A0A1M4WNJ2_9FIRM</name>
<evidence type="ECO:0000256" key="6">
    <source>
        <dbReference type="ARBA" id="ARBA00022741"/>
    </source>
</evidence>
<dbReference type="GO" id="GO:0004478">
    <property type="term" value="F:methionine adenosyltransferase activity"/>
    <property type="evidence" value="ECO:0007669"/>
    <property type="project" value="UniProtKB-UniRule"/>
</dbReference>
<dbReference type="EC" id="2.5.1.6" evidence="10"/>
<comment type="catalytic activity">
    <reaction evidence="10">
        <text>L-methionine + ATP + H2O = S-adenosyl-L-methionine + phosphate + diphosphate</text>
        <dbReference type="Rhea" id="RHEA:21080"/>
        <dbReference type="ChEBI" id="CHEBI:15377"/>
        <dbReference type="ChEBI" id="CHEBI:30616"/>
        <dbReference type="ChEBI" id="CHEBI:33019"/>
        <dbReference type="ChEBI" id="CHEBI:43474"/>
        <dbReference type="ChEBI" id="CHEBI:57844"/>
        <dbReference type="ChEBI" id="CHEBI:59789"/>
        <dbReference type="EC" id="2.5.1.6"/>
    </reaction>
</comment>
<comment type="function">
    <text evidence="10">Catalyzes the formation of S-adenosylmethionine (AdoMet) from methionine and ATP. The overall synthetic reaction is composed of two sequential steps, AdoMet formation and the subsequent tripolyphosphate hydrolysis which occurs prior to release of AdoMet from the enzyme.</text>
</comment>
<evidence type="ECO:0000256" key="12">
    <source>
        <dbReference type="RuleBase" id="RU004462"/>
    </source>
</evidence>
<dbReference type="InterPro" id="IPR022636">
    <property type="entry name" value="S-AdoMet_synthetase_sfam"/>
</dbReference>
<keyword evidence="9 10" id="KW-0630">Potassium</keyword>
<dbReference type="Pfam" id="PF02772">
    <property type="entry name" value="S-AdoMet_synt_M"/>
    <property type="match status" value="1"/>
</dbReference>
<evidence type="ECO:0000259" key="15">
    <source>
        <dbReference type="Pfam" id="PF02773"/>
    </source>
</evidence>
<dbReference type="Gene3D" id="3.30.300.10">
    <property type="match status" value="3"/>
</dbReference>
<feature type="domain" description="S-adenosylmethionine synthetase N-terminal" evidence="13">
    <location>
        <begin position="4"/>
        <end position="101"/>
    </location>
</feature>
<keyword evidence="10" id="KW-0963">Cytoplasm</keyword>
<feature type="binding site" description="in other chain" evidence="10">
    <location>
        <position position="281"/>
    </location>
    <ligand>
        <name>L-methionine</name>
        <dbReference type="ChEBI" id="CHEBI:57844"/>
        <note>ligand shared between two neighboring subunits</note>
    </ligand>
</feature>
<keyword evidence="17" id="KW-1185">Reference proteome</keyword>
<comment type="caution">
    <text evidence="10">Lacks conserved residue(s) required for the propagation of feature annotation.</text>
</comment>
<reference evidence="17" key="1">
    <citation type="submission" date="2016-11" db="EMBL/GenBank/DDBJ databases">
        <authorList>
            <person name="Varghese N."/>
            <person name="Submissions S."/>
        </authorList>
    </citation>
    <scope>NUCLEOTIDE SEQUENCE [LARGE SCALE GENOMIC DNA]</scope>
    <source>
        <strain evidence="17">DSM 11792</strain>
    </source>
</reference>
<keyword evidence="5 10" id="KW-0479">Metal-binding</keyword>
<dbReference type="UniPathway" id="UPA00315">
    <property type="reaction ID" value="UER00080"/>
</dbReference>
<dbReference type="GO" id="GO:0006730">
    <property type="term" value="P:one-carbon metabolic process"/>
    <property type="evidence" value="ECO:0007669"/>
    <property type="project" value="UniProtKB-KW"/>
</dbReference>
<dbReference type="GO" id="GO:0005524">
    <property type="term" value="F:ATP binding"/>
    <property type="evidence" value="ECO:0007669"/>
    <property type="project" value="UniProtKB-UniRule"/>
</dbReference>
<dbReference type="FunFam" id="3.30.300.10:FF:000003">
    <property type="entry name" value="S-adenosylmethionine synthase"/>
    <property type="match status" value="1"/>
</dbReference>
<keyword evidence="6 10" id="KW-0547">Nucleotide-binding</keyword>
<evidence type="ECO:0000256" key="9">
    <source>
        <dbReference type="ARBA" id="ARBA00022958"/>
    </source>
</evidence>
<dbReference type="NCBIfam" id="TIGR01034">
    <property type="entry name" value="metK"/>
    <property type="match status" value="1"/>
</dbReference>
<dbReference type="Pfam" id="PF00438">
    <property type="entry name" value="S-AdoMet_synt_N"/>
    <property type="match status" value="1"/>
</dbReference>
<sequence>MTRRLFTSESVTEGHPDKVADQISDAILDEIIAQDPNARVACETLVTTGLILVAGEITTRCYVDIPRIARETVREIGYTRAKYGFDCDTCAVITSIDEQSPDIAMGVNKALEARSGEMTDSEIEAIGAGDQGMMFGFATNETKEFMPLPIALAHRLARRLATVRKTRELPYLRPDGKVQVTVEYEDDRPVRLDTVVISAQHHPRVPLDQIREDLIEKVIRPVIPPELLNSTTRYFINPTGRFVIGGPQGDTGLTGRKIIVDTYGGMARHGGGCFSGKDPTKVDRSASYAARYVAKNIVAAGLADKCEVQLAYAIGVARPVSIMVDTFGTGKVSDELLVRLIREHFDLRPAGIIKALDLRRPIYRRTAAYGHFGRTDIDLPWERTDKAEILRKEAGA</sequence>
<dbReference type="CDD" id="cd18079">
    <property type="entry name" value="S-AdoMet_synt"/>
    <property type="match status" value="1"/>
</dbReference>
<evidence type="ECO:0000256" key="11">
    <source>
        <dbReference type="RuleBase" id="RU000542"/>
    </source>
</evidence>